<comment type="caution">
    <text evidence="5">The sequence shown here is derived from an EMBL/GenBank/DDBJ whole genome shotgun (WGS) entry which is preliminary data.</text>
</comment>
<dbReference type="Pfam" id="PF21353">
    <property type="entry name" value="Per3-like_PAS-A"/>
    <property type="match status" value="1"/>
</dbReference>
<dbReference type="Proteomes" id="UP000824540">
    <property type="component" value="Unassembled WGS sequence"/>
</dbReference>
<dbReference type="GO" id="GO:0000976">
    <property type="term" value="F:transcription cis-regulatory region binding"/>
    <property type="evidence" value="ECO:0007669"/>
    <property type="project" value="TreeGrafter"/>
</dbReference>
<protein>
    <recommendedName>
        <fullName evidence="4">Period circadian protein homolog 1-3 PAS-A domain-containing protein</fullName>
    </recommendedName>
</protein>
<dbReference type="InterPro" id="IPR050760">
    <property type="entry name" value="Period_circadian_regulator"/>
</dbReference>
<keyword evidence="3" id="KW-0732">Signal</keyword>
<feature type="domain" description="Period circadian protein homolog 1-3 PAS-A" evidence="4">
    <location>
        <begin position="14"/>
        <end position="78"/>
    </location>
</feature>
<gene>
    <name evidence="5" type="ORF">JZ751_028299</name>
</gene>
<evidence type="ECO:0000313" key="6">
    <source>
        <dbReference type="Proteomes" id="UP000824540"/>
    </source>
</evidence>
<reference evidence="5" key="1">
    <citation type="thesis" date="2021" institute="BYU ScholarsArchive" country="Provo, UT, USA">
        <title>Applications of and Algorithms for Genome Assembly and Genomic Analyses with an Emphasis on Marine Teleosts.</title>
        <authorList>
            <person name="Pickett B.D."/>
        </authorList>
    </citation>
    <scope>NUCLEOTIDE SEQUENCE</scope>
    <source>
        <strain evidence="5">HI-2016</strain>
    </source>
</reference>
<keyword evidence="2" id="KW-0539">Nucleus</keyword>
<evidence type="ECO:0000313" key="5">
    <source>
        <dbReference type="EMBL" id="KAG9337662.1"/>
    </source>
</evidence>
<dbReference type="GO" id="GO:0032922">
    <property type="term" value="P:circadian regulation of gene expression"/>
    <property type="evidence" value="ECO:0007669"/>
    <property type="project" value="TreeGrafter"/>
</dbReference>
<feature type="non-terminal residue" evidence="5">
    <location>
        <position position="135"/>
    </location>
</feature>
<keyword evidence="6" id="KW-1185">Reference proteome</keyword>
<dbReference type="PANTHER" id="PTHR11269:SF13">
    <property type="entry name" value="PERIOD CIRCADIAN PROTEIN HOMOLOG 3"/>
    <property type="match status" value="1"/>
</dbReference>
<feature type="signal peptide" evidence="3">
    <location>
        <begin position="1"/>
        <end position="20"/>
    </location>
</feature>
<dbReference type="GO" id="GO:0005634">
    <property type="term" value="C:nucleus"/>
    <property type="evidence" value="ECO:0007669"/>
    <property type="project" value="UniProtKB-SubCell"/>
</dbReference>
<evidence type="ECO:0000256" key="1">
    <source>
        <dbReference type="ARBA" id="ARBA00004123"/>
    </source>
</evidence>
<evidence type="ECO:0000256" key="2">
    <source>
        <dbReference type="ARBA" id="ARBA00023242"/>
    </source>
</evidence>
<dbReference type="AlphaFoldDB" id="A0A8T2NJ24"/>
<dbReference type="GO" id="GO:0005737">
    <property type="term" value="C:cytoplasm"/>
    <property type="evidence" value="ECO:0007669"/>
    <property type="project" value="TreeGrafter"/>
</dbReference>
<sequence>MRFFLHSLCCLQGTFVVVFSLTSNEVVYVSEQASSILGCKRSFLSSARFVELLYHQDVNIFYSHTAQSRLPPWTVGPDRGQSIPPSPELNLCQDRVEGLAQAPETEITESSASARAHSHPCAPTVGGCRRDKALV</sequence>
<dbReference type="Gene3D" id="3.30.450.20">
    <property type="entry name" value="PAS domain"/>
    <property type="match status" value="1"/>
</dbReference>
<dbReference type="InterPro" id="IPR048814">
    <property type="entry name" value="Per1-3_PAS-A"/>
</dbReference>
<dbReference type="EMBL" id="JAFBMS010000082">
    <property type="protein sequence ID" value="KAG9337662.1"/>
    <property type="molecule type" value="Genomic_DNA"/>
</dbReference>
<evidence type="ECO:0000259" key="4">
    <source>
        <dbReference type="Pfam" id="PF21353"/>
    </source>
</evidence>
<dbReference type="GO" id="GO:0000122">
    <property type="term" value="P:negative regulation of transcription by RNA polymerase II"/>
    <property type="evidence" value="ECO:0007669"/>
    <property type="project" value="TreeGrafter"/>
</dbReference>
<dbReference type="PANTHER" id="PTHR11269">
    <property type="entry name" value="PERIOD CIRCADIAN PROTEIN"/>
    <property type="match status" value="1"/>
</dbReference>
<evidence type="ECO:0000256" key="3">
    <source>
        <dbReference type="SAM" id="SignalP"/>
    </source>
</evidence>
<organism evidence="5 6">
    <name type="scientific">Albula glossodonta</name>
    <name type="common">roundjaw bonefish</name>
    <dbReference type="NCBI Taxonomy" id="121402"/>
    <lineage>
        <taxon>Eukaryota</taxon>
        <taxon>Metazoa</taxon>
        <taxon>Chordata</taxon>
        <taxon>Craniata</taxon>
        <taxon>Vertebrata</taxon>
        <taxon>Euteleostomi</taxon>
        <taxon>Actinopterygii</taxon>
        <taxon>Neopterygii</taxon>
        <taxon>Teleostei</taxon>
        <taxon>Albuliformes</taxon>
        <taxon>Albulidae</taxon>
        <taxon>Albula</taxon>
    </lineage>
</organism>
<feature type="chain" id="PRO_5035893897" description="Period circadian protein homolog 1-3 PAS-A domain-containing protein" evidence="3">
    <location>
        <begin position="21"/>
        <end position="135"/>
    </location>
</feature>
<name>A0A8T2NJ24_9TELE</name>
<accession>A0A8T2NJ24</accession>
<proteinExistence type="predicted"/>
<comment type="subcellular location">
    <subcellularLocation>
        <location evidence="1">Nucleus</location>
    </subcellularLocation>
</comment>
<dbReference type="GO" id="GO:0043153">
    <property type="term" value="P:entrainment of circadian clock by photoperiod"/>
    <property type="evidence" value="ECO:0007669"/>
    <property type="project" value="TreeGrafter"/>
</dbReference>
<dbReference type="OrthoDB" id="7788983at2759"/>
<dbReference type="GO" id="GO:0001222">
    <property type="term" value="F:transcription corepressor binding"/>
    <property type="evidence" value="ECO:0007669"/>
    <property type="project" value="TreeGrafter"/>
</dbReference>